<evidence type="ECO:0000256" key="1">
    <source>
        <dbReference type="SAM" id="MobiDB-lite"/>
    </source>
</evidence>
<dbReference type="EMBL" id="MU853341">
    <property type="protein sequence ID" value="KAK4112770.1"/>
    <property type="molecule type" value="Genomic_DNA"/>
</dbReference>
<protein>
    <recommendedName>
        <fullName evidence="4">Heterokaryon incompatibility domain-containing protein</fullName>
    </recommendedName>
</protein>
<evidence type="ECO:0008006" key="4">
    <source>
        <dbReference type="Google" id="ProtNLM"/>
    </source>
</evidence>
<name>A0AAN6TEC8_9PEZI</name>
<evidence type="ECO:0000313" key="3">
    <source>
        <dbReference type="Proteomes" id="UP001302812"/>
    </source>
</evidence>
<reference evidence="2" key="1">
    <citation type="journal article" date="2023" name="Mol. Phylogenet. Evol.">
        <title>Genome-scale phylogeny and comparative genomics of the fungal order Sordariales.</title>
        <authorList>
            <person name="Hensen N."/>
            <person name="Bonometti L."/>
            <person name="Westerberg I."/>
            <person name="Brannstrom I.O."/>
            <person name="Guillou S."/>
            <person name="Cros-Aarteil S."/>
            <person name="Calhoun S."/>
            <person name="Haridas S."/>
            <person name="Kuo A."/>
            <person name="Mondo S."/>
            <person name="Pangilinan J."/>
            <person name="Riley R."/>
            <person name="LaButti K."/>
            <person name="Andreopoulos B."/>
            <person name="Lipzen A."/>
            <person name="Chen C."/>
            <person name="Yan M."/>
            <person name="Daum C."/>
            <person name="Ng V."/>
            <person name="Clum A."/>
            <person name="Steindorff A."/>
            <person name="Ohm R.A."/>
            <person name="Martin F."/>
            <person name="Silar P."/>
            <person name="Natvig D.O."/>
            <person name="Lalanne C."/>
            <person name="Gautier V."/>
            <person name="Ament-Velasquez S.L."/>
            <person name="Kruys A."/>
            <person name="Hutchinson M.I."/>
            <person name="Powell A.J."/>
            <person name="Barry K."/>
            <person name="Miller A.N."/>
            <person name="Grigoriev I.V."/>
            <person name="Debuchy R."/>
            <person name="Gladieux P."/>
            <person name="Hiltunen Thoren M."/>
            <person name="Johannesson H."/>
        </authorList>
    </citation>
    <scope>NUCLEOTIDE SEQUENCE</scope>
    <source>
        <strain evidence="2">CBS 508.74</strain>
    </source>
</reference>
<sequence length="221" mass="25602">MFGYYQHALRCYAFLSDVSARKGRYTLVALEEDLALEPGWRDDSYLRIKSLLFGSRWWTRGWTLQELIAPSNVQFYNHNWEYLTDKLGPYKEYISHFCGISIGVLGHFSPLSSVCAGQKMFWAAGRSTTQEEDMAYCLLGIFDVNMPLLYGEGRKAFVRLQEHIIAADEDCTLLLTGQPRQSPSDWYSPTCCDESDRNRDSERMSDTRTFWSTMRRLYAVS</sequence>
<dbReference type="GeneID" id="89937103"/>
<dbReference type="PANTHER" id="PTHR10622:SF10">
    <property type="entry name" value="HET DOMAIN-CONTAINING PROTEIN"/>
    <property type="match status" value="1"/>
</dbReference>
<organism evidence="2 3">
    <name type="scientific">Canariomyces notabilis</name>
    <dbReference type="NCBI Taxonomy" id="2074819"/>
    <lineage>
        <taxon>Eukaryota</taxon>
        <taxon>Fungi</taxon>
        <taxon>Dikarya</taxon>
        <taxon>Ascomycota</taxon>
        <taxon>Pezizomycotina</taxon>
        <taxon>Sordariomycetes</taxon>
        <taxon>Sordariomycetidae</taxon>
        <taxon>Sordariales</taxon>
        <taxon>Chaetomiaceae</taxon>
        <taxon>Canariomyces</taxon>
    </lineage>
</organism>
<dbReference type="Proteomes" id="UP001302812">
    <property type="component" value="Unassembled WGS sequence"/>
</dbReference>
<dbReference type="PANTHER" id="PTHR10622">
    <property type="entry name" value="HET DOMAIN-CONTAINING PROTEIN"/>
    <property type="match status" value="1"/>
</dbReference>
<dbReference type="RefSeq" id="XP_064670340.1">
    <property type="nucleotide sequence ID" value="XM_064812978.1"/>
</dbReference>
<reference evidence="2" key="2">
    <citation type="submission" date="2023-05" db="EMBL/GenBank/DDBJ databases">
        <authorList>
            <consortium name="Lawrence Berkeley National Laboratory"/>
            <person name="Steindorff A."/>
            <person name="Hensen N."/>
            <person name="Bonometti L."/>
            <person name="Westerberg I."/>
            <person name="Brannstrom I.O."/>
            <person name="Guillou S."/>
            <person name="Cros-Aarteil S."/>
            <person name="Calhoun S."/>
            <person name="Haridas S."/>
            <person name="Kuo A."/>
            <person name="Mondo S."/>
            <person name="Pangilinan J."/>
            <person name="Riley R."/>
            <person name="Labutti K."/>
            <person name="Andreopoulos B."/>
            <person name="Lipzen A."/>
            <person name="Chen C."/>
            <person name="Yanf M."/>
            <person name="Daum C."/>
            <person name="Ng V."/>
            <person name="Clum A."/>
            <person name="Ohm R."/>
            <person name="Martin F."/>
            <person name="Silar P."/>
            <person name="Natvig D."/>
            <person name="Lalanne C."/>
            <person name="Gautier V."/>
            <person name="Ament-Velasquez S.L."/>
            <person name="Kruys A."/>
            <person name="Hutchinson M.I."/>
            <person name="Powell A.J."/>
            <person name="Barry K."/>
            <person name="Miller A.N."/>
            <person name="Grigoriev I.V."/>
            <person name="Debuchy R."/>
            <person name="Gladieux P."/>
            <person name="Thoren M.H."/>
            <person name="Johannesson H."/>
        </authorList>
    </citation>
    <scope>NUCLEOTIDE SEQUENCE</scope>
    <source>
        <strain evidence="2">CBS 508.74</strain>
    </source>
</reference>
<dbReference type="AlphaFoldDB" id="A0AAN6TEC8"/>
<evidence type="ECO:0000313" key="2">
    <source>
        <dbReference type="EMBL" id="KAK4112770.1"/>
    </source>
</evidence>
<gene>
    <name evidence="2" type="ORF">N656DRAFT_74938</name>
</gene>
<accession>A0AAN6TEC8</accession>
<feature type="region of interest" description="Disordered" evidence="1">
    <location>
        <begin position="179"/>
        <end position="205"/>
    </location>
</feature>
<comment type="caution">
    <text evidence="2">The sequence shown here is derived from an EMBL/GenBank/DDBJ whole genome shotgun (WGS) entry which is preliminary data.</text>
</comment>
<keyword evidence="3" id="KW-1185">Reference proteome</keyword>
<proteinExistence type="predicted"/>
<feature type="compositionally biased region" description="Basic and acidic residues" evidence="1">
    <location>
        <begin position="194"/>
        <end position="205"/>
    </location>
</feature>